<evidence type="ECO:0000256" key="3">
    <source>
        <dbReference type="ARBA" id="ARBA00012438"/>
    </source>
</evidence>
<dbReference type="PROSITE" id="PS50112">
    <property type="entry name" value="PAS"/>
    <property type="match status" value="2"/>
</dbReference>
<proteinExistence type="predicted"/>
<name>A0A5C4LF77_9HYPH</name>
<dbReference type="PROSITE" id="PS50109">
    <property type="entry name" value="HIS_KIN"/>
    <property type="match status" value="1"/>
</dbReference>
<dbReference type="EC" id="2.7.13.3" evidence="3"/>
<evidence type="ECO:0000256" key="5">
    <source>
        <dbReference type="ARBA" id="ARBA00022679"/>
    </source>
</evidence>
<dbReference type="AlphaFoldDB" id="A0A5C4LF77"/>
<dbReference type="SUPFAM" id="SSF55874">
    <property type="entry name" value="ATPase domain of HSP90 chaperone/DNA topoisomerase II/histidine kinase"/>
    <property type="match status" value="1"/>
</dbReference>
<keyword evidence="8" id="KW-0067">ATP-binding</keyword>
<dbReference type="FunFam" id="3.30.565.10:FF:000010">
    <property type="entry name" value="Sensor histidine kinase RcsC"/>
    <property type="match status" value="1"/>
</dbReference>
<dbReference type="CDD" id="cd00082">
    <property type="entry name" value="HisKA"/>
    <property type="match status" value="1"/>
</dbReference>
<feature type="domain" description="PAC" evidence="16">
    <location>
        <begin position="206"/>
        <end position="258"/>
    </location>
</feature>
<dbReference type="CDD" id="cd17574">
    <property type="entry name" value="REC_OmpR"/>
    <property type="match status" value="2"/>
</dbReference>
<reference evidence="17 18" key="1">
    <citation type="submission" date="2019-06" db="EMBL/GenBank/DDBJ databases">
        <title>Genome of Methylobacterium sp. 17Sr1-39.</title>
        <authorList>
            <person name="Seo T."/>
        </authorList>
    </citation>
    <scope>NUCLEOTIDE SEQUENCE [LARGE SCALE GENOMIC DNA]</scope>
    <source>
        <strain evidence="17 18">17Sr1-39</strain>
    </source>
</reference>
<dbReference type="SUPFAM" id="SSF52172">
    <property type="entry name" value="CheY-like"/>
    <property type="match status" value="2"/>
</dbReference>
<dbReference type="Gene3D" id="3.30.450.20">
    <property type="entry name" value="PAS domain"/>
    <property type="match status" value="2"/>
</dbReference>
<dbReference type="Pfam" id="PF00512">
    <property type="entry name" value="HisKA"/>
    <property type="match status" value="1"/>
</dbReference>
<evidence type="ECO:0000256" key="10">
    <source>
        <dbReference type="ARBA" id="ARBA00023136"/>
    </source>
</evidence>
<evidence type="ECO:0000313" key="18">
    <source>
        <dbReference type="Proteomes" id="UP000305267"/>
    </source>
</evidence>
<accession>A0A5C4LF77</accession>
<dbReference type="InterPro" id="IPR013655">
    <property type="entry name" value="PAS_fold_3"/>
</dbReference>
<dbReference type="Gene3D" id="3.30.565.10">
    <property type="entry name" value="Histidine kinase-like ATPase, C-terminal domain"/>
    <property type="match status" value="1"/>
</dbReference>
<evidence type="ECO:0000256" key="7">
    <source>
        <dbReference type="ARBA" id="ARBA00022777"/>
    </source>
</evidence>
<keyword evidence="5" id="KW-0808">Transferase</keyword>
<dbReference type="PANTHER" id="PTHR43047:SF72">
    <property type="entry name" value="OSMOSENSING HISTIDINE PROTEIN KINASE SLN1"/>
    <property type="match status" value="1"/>
</dbReference>
<dbReference type="Pfam" id="PF08447">
    <property type="entry name" value="PAS_3"/>
    <property type="match status" value="2"/>
</dbReference>
<evidence type="ECO:0000256" key="8">
    <source>
        <dbReference type="ARBA" id="ARBA00022840"/>
    </source>
</evidence>
<dbReference type="InterPro" id="IPR001610">
    <property type="entry name" value="PAC"/>
</dbReference>
<gene>
    <name evidence="17" type="ORF">FF100_16735</name>
</gene>
<evidence type="ECO:0000256" key="2">
    <source>
        <dbReference type="ARBA" id="ARBA00004370"/>
    </source>
</evidence>
<dbReference type="Gene3D" id="1.10.287.130">
    <property type="match status" value="1"/>
</dbReference>
<evidence type="ECO:0000259" key="16">
    <source>
        <dbReference type="PROSITE" id="PS50113"/>
    </source>
</evidence>
<keyword evidence="18" id="KW-1185">Reference proteome</keyword>
<sequence>MSEAALREDDYRNLAESLPQLAWIAEADGAIVWYNQRWYDYTGTTFASMQGWGWRAVHHPDHLERVEARFRRAFATGEPWEDTFPLKGADGVYRWFLSRARPFRDASGQIVRWYGTNTDISRRRATEERLRHAQDRFRALVDSAAAIIWSADANGELSIGQWRWTAYTGQSDEECQGWGWVEAVHPDDRARAADAWSRAVETRAPFEIEYRMRRRDGAWRHMEVRAAPVTAEDGSVREWVGMHVDITDRKEAEAEIDRARHAAEAANRAKSQFIANMSHELRTPLSAVIGYSEMLAEELEDLGQAELLPDLRKIEASARHLLGLINDVLDISKIEAGRMTVAAEDFAVRDMIGDVVAATESLVGKKRNRLVLDIPDDVGTMRQDQGKVRQCLVNLLGNAAKFTEGGTITLSARREEAQGAERGAERGADWLTFAVADSGIGLTEEQIGRLFERFAQADESTTRQFGGTGLGLAITRAFCQRMGGEIAVTSTYGEGATFTIRLPAVLTAKDDEPSPEEVRALAEAKAEAARHDVVLLVDDDPAARELLSRFLEREGFRVRTASDGKAGLALARALKPRAILLDIEMPRMDGWSVLHAIRSDADLAATPVIMTSVVNEQGLGRALGATDYLVKPIDWDHLKGLMERYRPSDSPGSVLLVDDDSDARERLRRSLARDGWAVHEAENGAVGLQRLDEGRPSLILLDLMMPVMDGFDFLTRLRARPDGADVPVVVLTAKDITPAEKERLGRDTERVIVKGSLSLNEIGRMLRTMYAERVPDAVPASLQGLIDELAARTGADGG</sequence>
<dbReference type="InterPro" id="IPR011006">
    <property type="entry name" value="CheY-like_superfamily"/>
</dbReference>
<dbReference type="PANTHER" id="PTHR43047">
    <property type="entry name" value="TWO-COMPONENT HISTIDINE PROTEIN KINASE"/>
    <property type="match status" value="1"/>
</dbReference>
<dbReference type="InterPro" id="IPR004358">
    <property type="entry name" value="Sig_transdc_His_kin-like_C"/>
</dbReference>
<dbReference type="EMBL" id="VDDA01000006">
    <property type="protein sequence ID" value="TNC12458.1"/>
    <property type="molecule type" value="Genomic_DNA"/>
</dbReference>
<feature type="modified residue" description="4-aspartylphosphate" evidence="12">
    <location>
        <position position="702"/>
    </location>
</feature>
<evidence type="ECO:0000259" key="13">
    <source>
        <dbReference type="PROSITE" id="PS50109"/>
    </source>
</evidence>
<keyword evidence="11" id="KW-0131">Cell cycle</keyword>
<dbReference type="RefSeq" id="WP_139036811.1">
    <property type="nucleotide sequence ID" value="NZ_VDDA01000006.1"/>
</dbReference>
<dbReference type="InterPro" id="IPR001789">
    <property type="entry name" value="Sig_transdc_resp-reg_receiver"/>
</dbReference>
<dbReference type="FunFam" id="3.30.450.20:FF:000099">
    <property type="entry name" value="Sensory box sensor histidine kinase"/>
    <property type="match status" value="2"/>
</dbReference>
<keyword evidence="10" id="KW-0472">Membrane</keyword>
<comment type="subcellular location">
    <subcellularLocation>
        <location evidence="2">Membrane</location>
    </subcellularLocation>
</comment>
<dbReference type="GO" id="GO:0005524">
    <property type="term" value="F:ATP binding"/>
    <property type="evidence" value="ECO:0007669"/>
    <property type="project" value="UniProtKB-KW"/>
</dbReference>
<evidence type="ECO:0000259" key="14">
    <source>
        <dbReference type="PROSITE" id="PS50110"/>
    </source>
</evidence>
<dbReference type="InterPro" id="IPR000700">
    <property type="entry name" value="PAS-assoc_C"/>
</dbReference>
<dbReference type="InterPro" id="IPR035965">
    <property type="entry name" value="PAS-like_dom_sf"/>
</dbReference>
<dbReference type="SMART" id="SM00448">
    <property type="entry name" value="REC"/>
    <property type="match status" value="2"/>
</dbReference>
<dbReference type="SMART" id="SM00086">
    <property type="entry name" value="PAC"/>
    <property type="match status" value="2"/>
</dbReference>
<dbReference type="Proteomes" id="UP000305267">
    <property type="component" value="Unassembled WGS sequence"/>
</dbReference>
<dbReference type="NCBIfam" id="TIGR00229">
    <property type="entry name" value="sensory_box"/>
    <property type="match status" value="2"/>
</dbReference>
<feature type="domain" description="Response regulatory" evidence="14">
    <location>
        <begin position="533"/>
        <end position="646"/>
    </location>
</feature>
<dbReference type="PROSITE" id="PS50113">
    <property type="entry name" value="PAC"/>
    <property type="match status" value="2"/>
</dbReference>
<comment type="caution">
    <text evidence="17">The sequence shown here is derived from an EMBL/GenBank/DDBJ whole genome shotgun (WGS) entry which is preliminary data.</text>
</comment>
<evidence type="ECO:0000256" key="6">
    <source>
        <dbReference type="ARBA" id="ARBA00022741"/>
    </source>
</evidence>
<evidence type="ECO:0000256" key="9">
    <source>
        <dbReference type="ARBA" id="ARBA00023012"/>
    </source>
</evidence>
<dbReference type="PROSITE" id="PS50110">
    <property type="entry name" value="RESPONSE_REGULATORY"/>
    <property type="match status" value="2"/>
</dbReference>
<dbReference type="SMART" id="SM00388">
    <property type="entry name" value="HisKA"/>
    <property type="match status" value="1"/>
</dbReference>
<evidence type="ECO:0000256" key="1">
    <source>
        <dbReference type="ARBA" id="ARBA00000085"/>
    </source>
</evidence>
<dbReference type="Gene3D" id="3.40.50.2300">
    <property type="match status" value="2"/>
</dbReference>
<feature type="modified residue" description="4-aspartylphosphate" evidence="12">
    <location>
        <position position="582"/>
    </location>
</feature>
<dbReference type="SMART" id="SM00387">
    <property type="entry name" value="HATPase_c"/>
    <property type="match status" value="1"/>
</dbReference>
<keyword evidence="6" id="KW-0547">Nucleotide-binding</keyword>
<dbReference type="SUPFAM" id="SSF47384">
    <property type="entry name" value="Homodimeric domain of signal transducing histidine kinase"/>
    <property type="match status" value="1"/>
</dbReference>
<dbReference type="GO" id="GO:0005886">
    <property type="term" value="C:plasma membrane"/>
    <property type="evidence" value="ECO:0007669"/>
    <property type="project" value="TreeGrafter"/>
</dbReference>
<dbReference type="PRINTS" id="PR00344">
    <property type="entry name" value="BCTRLSENSOR"/>
</dbReference>
<dbReference type="OrthoDB" id="9810730at2"/>
<evidence type="ECO:0000256" key="12">
    <source>
        <dbReference type="PROSITE-ProRule" id="PRU00169"/>
    </source>
</evidence>
<dbReference type="InterPro" id="IPR003661">
    <property type="entry name" value="HisK_dim/P_dom"/>
</dbReference>
<dbReference type="SMART" id="SM00091">
    <property type="entry name" value="PAS"/>
    <property type="match status" value="2"/>
</dbReference>
<dbReference type="SUPFAM" id="SSF55785">
    <property type="entry name" value="PYP-like sensor domain (PAS domain)"/>
    <property type="match status" value="2"/>
</dbReference>
<dbReference type="Pfam" id="PF02518">
    <property type="entry name" value="HATPase_c"/>
    <property type="match status" value="1"/>
</dbReference>
<protein>
    <recommendedName>
        <fullName evidence="3">histidine kinase</fullName>
        <ecNumber evidence="3">2.7.13.3</ecNumber>
    </recommendedName>
</protein>
<keyword evidence="7" id="KW-0418">Kinase</keyword>
<evidence type="ECO:0000256" key="4">
    <source>
        <dbReference type="ARBA" id="ARBA00022553"/>
    </source>
</evidence>
<dbReference type="Pfam" id="PF00072">
    <property type="entry name" value="Response_reg"/>
    <property type="match status" value="2"/>
</dbReference>
<dbReference type="GO" id="GO:0000155">
    <property type="term" value="F:phosphorelay sensor kinase activity"/>
    <property type="evidence" value="ECO:0007669"/>
    <property type="project" value="InterPro"/>
</dbReference>
<feature type="domain" description="PAC" evidence="16">
    <location>
        <begin position="80"/>
        <end position="132"/>
    </location>
</feature>
<feature type="domain" description="Response regulatory" evidence="14">
    <location>
        <begin position="653"/>
        <end position="769"/>
    </location>
</feature>
<keyword evidence="4 12" id="KW-0597">Phosphoprotein</keyword>
<dbReference type="CDD" id="cd16922">
    <property type="entry name" value="HATPase_EvgS-ArcB-TorS-like"/>
    <property type="match status" value="1"/>
</dbReference>
<comment type="catalytic activity">
    <reaction evidence="1">
        <text>ATP + protein L-histidine = ADP + protein N-phospho-L-histidine.</text>
        <dbReference type="EC" id="2.7.13.3"/>
    </reaction>
</comment>
<dbReference type="GO" id="GO:0009927">
    <property type="term" value="F:histidine phosphotransfer kinase activity"/>
    <property type="evidence" value="ECO:0007669"/>
    <property type="project" value="TreeGrafter"/>
</dbReference>
<dbReference type="InterPro" id="IPR036097">
    <property type="entry name" value="HisK_dim/P_sf"/>
</dbReference>
<dbReference type="InterPro" id="IPR003594">
    <property type="entry name" value="HATPase_dom"/>
</dbReference>
<dbReference type="CDD" id="cd00130">
    <property type="entry name" value="PAS"/>
    <property type="match status" value="2"/>
</dbReference>
<dbReference type="FunFam" id="1.10.287.130:FF:000038">
    <property type="entry name" value="Sensory transduction histidine kinase"/>
    <property type="match status" value="1"/>
</dbReference>
<evidence type="ECO:0000259" key="15">
    <source>
        <dbReference type="PROSITE" id="PS50112"/>
    </source>
</evidence>
<feature type="domain" description="PAS" evidence="15">
    <location>
        <begin position="7"/>
        <end position="77"/>
    </location>
</feature>
<evidence type="ECO:0000313" key="17">
    <source>
        <dbReference type="EMBL" id="TNC12458.1"/>
    </source>
</evidence>
<evidence type="ECO:0000256" key="11">
    <source>
        <dbReference type="ARBA" id="ARBA00023306"/>
    </source>
</evidence>
<feature type="domain" description="PAS" evidence="15">
    <location>
        <begin position="133"/>
        <end position="203"/>
    </location>
</feature>
<keyword evidence="9" id="KW-0902">Two-component regulatory system</keyword>
<dbReference type="InterPro" id="IPR036890">
    <property type="entry name" value="HATPase_C_sf"/>
</dbReference>
<dbReference type="InterPro" id="IPR000014">
    <property type="entry name" value="PAS"/>
</dbReference>
<organism evidence="17 18">
    <name type="scientific">Methylobacterium terricola</name>
    <dbReference type="NCBI Taxonomy" id="2583531"/>
    <lineage>
        <taxon>Bacteria</taxon>
        <taxon>Pseudomonadati</taxon>
        <taxon>Pseudomonadota</taxon>
        <taxon>Alphaproteobacteria</taxon>
        <taxon>Hyphomicrobiales</taxon>
        <taxon>Methylobacteriaceae</taxon>
        <taxon>Methylobacterium</taxon>
    </lineage>
</organism>
<dbReference type="InterPro" id="IPR005467">
    <property type="entry name" value="His_kinase_dom"/>
</dbReference>
<feature type="domain" description="Histidine kinase" evidence="13">
    <location>
        <begin position="276"/>
        <end position="506"/>
    </location>
</feature>